<dbReference type="Pfam" id="PF22677">
    <property type="entry name" value="Ble-like_N"/>
    <property type="match status" value="1"/>
</dbReference>
<proteinExistence type="predicted"/>
<dbReference type="AlphaFoldDB" id="A0A239B9A6"/>
<gene>
    <name evidence="2" type="ORF">SAMN05216252_102445</name>
</gene>
<feature type="domain" description="VOC" evidence="1">
    <location>
        <begin position="2"/>
        <end position="127"/>
    </location>
</feature>
<protein>
    <recommendedName>
        <fullName evidence="1">VOC domain-containing protein</fullName>
    </recommendedName>
</protein>
<dbReference type="InterPro" id="IPR029068">
    <property type="entry name" value="Glyas_Bleomycin-R_OHBP_Dase"/>
</dbReference>
<dbReference type="Gene3D" id="3.10.180.10">
    <property type="entry name" value="2,3-Dihydroxybiphenyl 1,2-Dioxygenase, domain 1"/>
    <property type="match status" value="1"/>
</dbReference>
<dbReference type="InterPro" id="IPR037523">
    <property type="entry name" value="VOC_core"/>
</dbReference>
<dbReference type="EMBL" id="FZOF01000002">
    <property type="protein sequence ID" value="SNS03978.1"/>
    <property type="molecule type" value="Genomic_DNA"/>
</dbReference>
<reference evidence="2 3" key="1">
    <citation type="submission" date="2017-06" db="EMBL/GenBank/DDBJ databases">
        <authorList>
            <person name="Kim H.J."/>
            <person name="Triplett B.A."/>
        </authorList>
    </citation>
    <scope>NUCLEOTIDE SEQUENCE [LARGE SCALE GENOMIC DNA]</scope>
    <source>
        <strain evidence="2 3">CGMCC 4.1858</strain>
    </source>
</reference>
<sequence>MSTQIFVNLPVQDLPRSKAFFGGLGFSFDERFTDDNAACLVIGEGIFAMLLVEPFFRQFTKKEVADATKSTEAIVCLGVESRERVDELADTALATGGFPSNEPMEQGPMYGRSFQDPDGHLWEVVYMDEAAFQG</sequence>
<accession>A0A239B9A6</accession>
<dbReference type="PANTHER" id="PTHR36503:SF2">
    <property type="entry name" value="BLR2408 PROTEIN"/>
    <property type="match status" value="1"/>
</dbReference>
<dbReference type="RefSeq" id="WP_089222576.1">
    <property type="nucleotide sequence ID" value="NZ_FZOF01000002.1"/>
</dbReference>
<evidence type="ECO:0000313" key="2">
    <source>
        <dbReference type="EMBL" id="SNS03978.1"/>
    </source>
</evidence>
<name>A0A239B9A6_9ACTN</name>
<dbReference type="PROSITE" id="PS51819">
    <property type="entry name" value="VOC"/>
    <property type="match status" value="1"/>
</dbReference>
<dbReference type="OrthoDB" id="4265398at2"/>
<organism evidence="2 3">
    <name type="scientific">Actinacidiphila glaucinigra</name>
    <dbReference type="NCBI Taxonomy" id="235986"/>
    <lineage>
        <taxon>Bacteria</taxon>
        <taxon>Bacillati</taxon>
        <taxon>Actinomycetota</taxon>
        <taxon>Actinomycetes</taxon>
        <taxon>Kitasatosporales</taxon>
        <taxon>Streptomycetaceae</taxon>
        <taxon>Actinacidiphila</taxon>
    </lineage>
</organism>
<dbReference type="PANTHER" id="PTHR36503">
    <property type="entry name" value="BLR2520 PROTEIN"/>
    <property type="match status" value="1"/>
</dbReference>
<evidence type="ECO:0000259" key="1">
    <source>
        <dbReference type="PROSITE" id="PS51819"/>
    </source>
</evidence>
<evidence type="ECO:0000313" key="3">
    <source>
        <dbReference type="Proteomes" id="UP000198280"/>
    </source>
</evidence>
<keyword evidence="3" id="KW-1185">Reference proteome</keyword>
<dbReference type="InterPro" id="IPR053863">
    <property type="entry name" value="Glyoxy/Ble-like_N"/>
</dbReference>
<dbReference type="Proteomes" id="UP000198280">
    <property type="component" value="Unassembled WGS sequence"/>
</dbReference>
<dbReference type="SUPFAM" id="SSF54593">
    <property type="entry name" value="Glyoxalase/Bleomycin resistance protein/Dihydroxybiphenyl dioxygenase"/>
    <property type="match status" value="1"/>
</dbReference>